<proteinExistence type="predicted"/>
<keyword evidence="3" id="KW-0732">Signal</keyword>
<evidence type="ECO:0008006" key="6">
    <source>
        <dbReference type="Google" id="ProtNLM"/>
    </source>
</evidence>
<dbReference type="AlphaFoldDB" id="A0A4Y7Q382"/>
<feature type="transmembrane region" description="Helical" evidence="2">
    <location>
        <begin position="243"/>
        <end position="267"/>
    </location>
</feature>
<evidence type="ECO:0000256" key="3">
    <source>
        <dbReference type="SAM" id="SignalP"/>
    </source>
</evidence>
<evidence type="ECO:0000256" key="1">
    <source>
        <dbReference type="SAM" id="MobiDB-lite"/>
    </source>
</evidence>
<keyword evidence="2" id="KW-1133">Transmembrane helix</keyword>
<accession>A0A4Y7Q382</accession>
<feature type="region of interest" description="Disordered" evidence="1">
    <location>
        <begin position="330"/>
        <end position="357"/>
    </location>
</feature>
<keyword evidence="2" id="KW-0812">Transmembrane</keyword>
<gene>
    <name evidence="4" type="ORF">BD410DRAFT_788800</name>
</gene>
<dbReference type="OrthoDB" id="3266941at2759"/>
<protein>
    <recommendedName>
        <fullName evidence="6">Mid2 domain-containing protein</fullName>
    </recommendedName>
</protein>
<keyword evidence="2" id="KW-0472">Membrane</keyword>
<reference evidence="4 5" key="1">
    <citation type="submission" date="2018-06" db="EMBL/GenBank/DDBJ databases">
        <title>A transcriptomic atlas of mushroom development highlights an independent origin of complex multicellularity.</title>
        <authorList>
            <consortium name="DOE Joint Genome Institute"/>
            <person name="Krizsan K."/>
            <person name="Almasi E."/>
            <person name="Merenyi Z."/>
            <person name="Sahu N."/>
            <person name="Viragh M."/>
            <person name="Koszo T."/>
            <person name="Mondo S."/>
            <person name="Kiss B."/>
            <person name="Balint B."/>
            <person name="Kues U."/>
            <person name="Barry K."/>
            <person name="Hegedus J.C."/>
            <person name="Henrissat B."/>
            <person name="Johnson J."/>
            <person name="Lipzen A."/>
            <person name="Ohm R."/>
            <person name="Nagy I."/>
            <person name="Pangilinan J."/>
            <person name="Yan J."/>
            <person name="Xiong Y."/>
            <person name="Grigoriev I.V."/>
            <person name="Hibbett D.S."/>
            <person name="Nagy L.G."/>
        </authorList>
    </citation>
    <scope>NUCLEOTIDE SEQUENCE [LARGE SCALE GENOMIC DNA]</scope>
    <source>
        <strain evidence="4 5">SZMC22713</strain>
    </source>
</reference>
<dbReference type="EMBL" id="ML170176">
    <property type="protein sequence ID" value="TDL22114.1"/>
    <property type="molecule type" value="Genomic_DNA"/>
</dbReference>
<evidence type="ECO:0000256" key="2">
    <source>
        <dbReference type="SAM" id="Phobius"/>
    </source>
</evidence>
<evidence type="ECO:0000313" key="4">
    <source>
        <dbReference type="EMBL" id="TDL22114.1"/>
    </source>
</evidence>
<dbReference type="Proteomes" id="UP000294933">
    <property type="component" value="Unassembled WGS sequence"/>
</dbReference>
<keyword evidence="5" id="KW-1185">Reference proteome</keyword>
<feature type="chain" id="PRO_5021500350" description="Mid2 domain-containing protein" evidence="3">
    <location>
        <begin position="19"/>
        <end position="497"/>
    </location>
</feature>
<organism evidence="4 5">
    <name type="scientific">Rickenella mellea</name>
    <dbReference type="NCBI Taxonomy" id="50990"/>
    <lineage>
        <taxon>Eukaryota</taxon>
        <taxon>Fungi</taxon>
        <taxon>Dikarya</taxon>
        <taxon>Basidiomycota</taxon>
        <taxon>Agaricomycotina</taxon>
        <taxon>Agaricomycetes</taxon>
        <taxon>Hymenochaetales</taxon>
        <taxon>Rickenellaceae</taxon>
        <taxon>Rickenella</taxon>
    </lineage>
</organism>
<dbReference type="VEuPathDB" id="FungiDB:BD410DRAFT_788800"/>
<feature type="signal peptide" evidence="3">
    <location>
        <begin position="1"/>
        <end position="18"/>
    </location>
</feature>
<sequence>MLAAILFFLASGTQAVLGLSDFITFSTVQQCAPFLVNFSGERLPAQFPLSLTVIPFKSAPISISISNSSLSPDTDNGTVSVTFLPLPAGATFIASLDDAQGKSTGVVSDIVTVQPSDDSSCLPTNNSTPHLFKLQGDLSQCQPFTVEFDDDVVDGTPSIRAFIPGGSAVRLHQSGKRRGGKAMYGLNVSGGQRVAFLFSDNKGHAETTNLMAVNSSSMTKCLQSDKNDTQQTSVVKHQHISRAGIIMVGVLTGGIVGSVLLMMALLVRRRQRRWRAMNPEAVATSPTSYMSSNSKSFGLSTDIYLSTAPPSRAGNMSSIHSPSHRLTLDKFGTKSVRSPGLQSITSHPPESEKANEPWRSVDHERVFYPEPRSARSISTIDEIASMLSESTEIPRRPPPVVPNLTVTPTKTLRRREPDAPISAVPHMSLMSSVSGAESRSSSFGSASMRFSAVGPSLIARNASPIIQEPKNNIQNEERGSGTVEDVLERLRRTSTDI</sequence>
<name>A0A4Y7Q382_9AGAM</name>
<evidence type="ECO:0000313" key="5">
    <source>
        <dbReference type="Proteomes" id="UP000294933"/>
    </source>
</evidence>